<dbReference type="CDD" id="cd06662">
    <property type="entry name" value="SURF1"/>
    <property type="match status" value="1"/>
</dbReference>
<evidence type="ECO:0000256" key="3">
    <source>
        <dbReference type="ARBA" id="ARBA00022692"/>
    </source>
</evidence>
<evidence type="ECO:0000256" key="2">
    <source>
        <dbReference type="ARBA" id="ARBA00007165"/>
    </source>
</evidence>
<evidence type="ECO:0000256" key="5">
    <source>
        <dbReference type="ARBA" id="ARBA00023136"/>
    </source>
</evidence>
<dbReference type="PROSITE" id="PS50895">
    <property type="entry name" value="SURF1"/>
    <property type="match status" value="1"/>
</dbReference>
<evidence type="ECO:0000256" key="6">
    <source>
        <dbReference type="RuleBase" id="RU363076"/>
    </source>
</evidence>
<keyword evidence="3 6" id="KW-0812">Transmembrane</keyword>
<dbReference type="InterPro" id="IPR045214">
    <property type="entry name" value="Surf1/Surf4"/>
</dbReference>
<keyword evidence="6" id="KW-1003">Cell membrane</keyword>
<dbReference type="Proteomes" id="UP000552757">
    <property type="component" value="Unassembled WGS sequence"/>
</dbReference>
<proteinExistence type="inferred from homology"/>
<feature type="transmembrane region" description="Helical" evidence="6">
    <location>
        <begin position="211"/>
        <end position="232"/>
    </location>
</feature>
<evidence type="ECO:0000256" key="4">
    <source>
        <dbReference type="ARBA" id="ARBA00022989"/>
    </source>
</evidence>
<protein>
    <recommendedName>
        <fullName evidence="6">SURF1-like protein</fullName>
    </recommendedName>
</protein>
<comment type="caution">
    <text evidence="7">The sequence shown here is derived from an EMBL/GenBank/DDBJ whole genome shotgun (WGS) entry which is preliminary data.</text>
</comment>
<dbReference type="Pfam" id="PF02104">
    <property type="entry name" value="SURF1"/>
    <property type="match status" value="1"/>
</dbReference>
<dbReference type="GO" id="GO:0005886">
    <property type="term" value="C:plasma membrane"/>
    <property type="evidence" value="ECO:0007669"/>
    <property type="project" value="UniProtKB-SubCell"/>
</dbReference>
<dbReference type="AlphaFoldDB" id="A0A7W6GQI2"/>
<evidence type="ECO:0000313" key="8">
    <source>
        <dbReference type="Proteomes" id="UP000552757"/>
    </source>
</evidence>
<accession>A0A7W6GQI2</accession>
<dbReference type="PANTHER" id="PTHR23427">
    <property type="entry name" value="SURFEIT LOCUS PROTEIN"/>
    <property type="match status" value="1"/>
</dbReference>
<keyword evidence="5 6" id="KW-0472">Membrane</keyword>
<gene>
    <name evidence="7" type="ORF">GGR44_001728</name>
</gene>
<keyword evidence="8" id="KW-1185">Reference proteome</keyword>
<keyword evidence="4 6" id="KW-1133">Transmembrane helix</keyword>
<comment type="similarity">
    <text evidence="2 6">Belongs to the SURF1 family.</text>
</comment>
<evidence type="ECO:0000256" key="1">
    <source>
        <dbReference type="ARBA" id="ARBA00004370"/>
    </source>
</evidence>
<feature type="transmembrane region" description="Helical" evidence="6">
    <location>
        <begin position="12"/>
        <end position="31"/>
    </location>
</feature>
<dbReference type="EMBL" id="JACIEB010000003">
    <property type="protein sequence ID" value="MBB3982069.1"/>
    <property type="molecule type" value="Genomic_DNA"/>
</dbReference>
<comment type="subcellular location">
    <subcellularLocation>
        <location evidence="6">Cell membrane</location>
        <topology evidence="6">Multi-pass membrane protein</topology>
    </subcellularLocation>
    <subcellularLocation>
        <location evidence="1">Membrane</location>
    </subcellularLocation>
</comment>
<evidence type="ECO:0000313" key="7">
    <source>
        <dbReference type="EMBL" id="MBB3982069.1"/>
    </source>
</evidence>
<sequence>MTPAPPAGGRRFGPIILLFALALGFVALGVWQVRRLAWKEALIARVDAGTKAPPVDAAAIPPASARALEYRAVQLRGVYDPAGLALVAGASDLGSGYWVLAPLRLADGRLVYVNRGFLPVGSKADEARRALPTGPVSVTGLLRLSEPGGAWLRANRPAEGRWYSRDIAAIAAQGRVRAQHGFFVDAREESPRSANAPVPGLTVIRFANNHLVYALTWFALALLSVGAMVVLWRKGP</sequence>
<organism evidence="7 8">
    <name type="scientific">Sphingobium fontiphilum</name>
    <dbReference type="NCBI Taxonomy" id="944425"/>
    <lineage>
        <taxon>Bacteria</taxon>
        <taxon>Pseudomonadati</taxon>
        <taxon>Pseudomonadota</taxon>
        <taxon>Alphaproteobacteria</taxon>
        <taxon>Sphingomonadales</taxon>
        <taxon>Sphingomonadaceae</taxon>
        <taxon>Sphingobium</taxon>
    </lineage>
</organism>
<dbReference type="PANTHER" id="PTHR23427:SF2">
    <property type="entry name" value="SURFEIT LOCUS PROTEIN 1"/>
    <property type="match status" value="1"/>
</dbReference>
<name>A0A7W6GQI2_9SPHN</name>
<reference evidence="7 8" key="1">
    <citation type="submission" date="2020-08" db="EMBL/GenBank/DDBJ databases">
        <title>Genomic Encyclopedia of Type Strains, Phase IV (KMG-IV): sequencing the most valuable type-strain genomes for metagenomic binning, comparative biology and taxonomic classification.</title>
        <authorList>
            <person name="Goeker M."/>
        </authorList>
    </citation>
    <scope>NUCLEOTIDE SEQUENCE [LARGE SCALE GENOMIC DNA]</scope>
    <source>
        <strain evidence="7 8">DSM 29348</strain>
    </source>
</reference>
<dbReference type="RefSeq" id="WP_246344425.1">
    <property type="nucleotide sequence ID" value="NZ_JACIEB010000003.1"/>
</dbReference>
<dbReference type="InterPro" id="IPR002994">
    <property type="entry name" value="Surf1/Shy1"/>
</dbReference>